<protein>
    <recommendedName>
        <fullName evidence="3">HNH endonuclease</fullName>
    </recommendedName>
</protein>
<reference evidence="2" key="1">
    <citation type="journal article" date="2019" name="Int. J. Syst. Evol. Microbiol.">
        <title>The Global Catalogue of Microorganisms (GCM) 10K type strain sequencing project: providing services to taxonomists for standard genome sequencing and annotation.</title>
        <authorList>
            <consortium name="The Broad Institute Genomics Platform"/>
            <consortium name="The Broad Institute Genome Sequencing Center for Infectious Disease"/>
            <person name="Wu L."/>
            <person name="Ma J."/>
        </authorList>
    </citation>
    <scope>NUCLEOTIDE SEQUENCE [LARGE SCALE GENOMIC DNA]</scope>
    <source>
        <strain evidence="2">JCM 3272</strain>
    </source>
</reference>
<comment type="caution">
    <text evidence="1">The sequence shown here is derived from an EMBL/GenBank/DDBJ whole genome shotgun (WGS) entry which is preliminary data.</text>
</comment>
<keyword evidence="2" id="KW-1185">Reference proteome</keyword>
<dbReference type="EMBL" id="BAAARV010000025">
    <property type="protein sequence ID" value="GAA2346747.1"/>
    <property type="molecule type" value="Genomic_DNA"/>
</dbReference>
<organism evidence="1 2">
    <name type="scientific">Dactylosporangium salmoneum</name>
    <dbReference type="NCBI Taxonomy" id="53361"/>
    <lineage>
        <taxon>Bacteria</taxon>
        <taxon>Bacillati</taxon>
        <taxon>Actinomycetota</taxon>
        <taxon>Actinomycetes</taxon>
        <taxon>Micromonosporales</taxon>
        <taxon>Micromonosporaceae</taxon>
        <taxon>Dactylosporangium</taxon>
    </lineage>
</organism>
<gene>
    <name evidence="1" type="ORF">GCM10010170_033760</name>
</gene>
<dbReference type="RefSeq" id="WP_344613326.1">
    <property type="nucleotide sequence ID" value="NZ_BAAARV010000025.1"/>
</dbReference>
<evidence type="ECO:0008006" key="3">
    <source>
        <dbReference type="Google" id="ProtNLM"/>
    </source>
</evidence>
<accession>A0ABP5TBT2</accession>
<name>A0ABP5TBT2_9ACTN</name>
<evidence type="ECO:0000313" key="2">
    <source>
        <dbReference type="Proteomes" id="UP001501444"/>
    </source>
</evidence>
<dbReference type="Proteomes" id="UP001501444">
    <property type="component" value="Unassembled WGS sequence"/>
</dbReference>
<sequence>MTTMATEGTAIRTWRDYLDDSEWLRREVGRRGVREIGALIGCGSSSVHRAIKRHGIDARAEQYAAKIAPLLGRKFGMLTVTGGAPPQERSGNARVQATCDCGGTKVLTIWVLENKGMGWDHCGCQSAARWRAVGEANRERGHGHRRPVATPTYNSWQAMNDRCYRPSTNGYKSFGGRGIQVCERWRSSFAAFLEDMGVRPEGKTLDRIDVDGDYTPENCRWATPSEQISNRRKAAWLSAKHWATIERALRADGSLEALEALAAVEAS</sequence>
<evidence type="ECO:0000313" key="1">
    <source>
        <dbReference type="EMBL" id="GAA2346747.1"/>
    </source>
</evidence>
<proteinExistence type="predicted"/>